<keyword evidence="1 2" id="KW-0443">Lipid metabolism</keyword>
<dbReference type="PANTHER" id="PTHR46394">
    <property type="entry name" value="ANNEXIN"/>
    <property type="match status" value="1"/>
</dbReference>
<dbReference type="AlphaFoldDB" id="A0A1H8EWH0"/>
<feature type="domain" description="PNPLA" evidence="3">
    <location>
        <begin position="5"/>
        <end position="199"/>
    </location>
</feature>
<sequence>MWADAVFEGGGVKGIGLVGALCVAEEKGFKWRKLAGTSAGSIVASLLAAGYTAKELYQIMIEQDFVDFILPSWYDQLPYLGPTIRLWIKKGMFSGLPLERWIEKLLLAKGIRTFGDLKGDRELHIIASDISRGRLLVLPHDLEQYGYNPKELSVARIVRMSCSIPFFFEPVKIIHKPTGSVCYVVDGAVLSNFPVWLFDQDNPRWPTLGFRLTENQAEHVHKIYGPLSMFRSILFTMMDAHDNRHIQEQDQVRTIMVPTLDVKMTDFSISREKKEQLFQSGVKAAEQFFKTWNFDHYLAVRGVKRQVTYQIRPSTEKR</sequence>
<evidence type="ECO:0000313" key="4">
    <source>
        <dbReference type="EMBL" id="SEN23822.1"/>
    </source>
</evidence>
<dbReference type="STRING" id="1173111.SAMN05444955_107209"/>
<protein>
    <submittedName>
        <fullName evidence="4">NTE family protein</fullName>
    </submittedName>
</protein>
<dbReference type="EMBL" id="FOCQ01000007">
    <property type="protein sequence ID" value="SEN23822.1"/>
    <property type="molecule type" value="Genomic_DNA"/>
</dbReference>
<dbReference type="RefSeq" id="WP_089968143.1">
    <property type="nucleotide sequence ID" value="NZ_FOCQ01000007.1"/>
</dbReference>
<keyword evidence="2" id="KW-0442">Lipid degradation</keyword>
<feature type="active site" description="Proton acceptor" evidence="2">
    <location>
        <position position="186"/>
    </location>
</feature>
<dbReference type="InterPro" id="IPR016035">
    <property type="entry name" value="Acyl_Trfase/lysoPLipase"/>
</dbReference>
<feature type="active site" description="Nucleophile" evidence="2">
    <location>
        <position position="38"/>
    </location>
</feature>
<feature type="short sequence motif" description="GXSXG" evidence="2">
    <location>
        <begin position="36"/>
        <end position="40"/>
    </location>
</feature>
<name>A0A1H8EWH0_9BACL</name>
<dbReference type="GO" id="GO:0016787">
    <property type="term" value="F:hydrolase activity"/>
    <property type="evidence" value="ECO:0007669"/>
    <property type="project" value="UniProtKB-UniRule"/>
</dbReference>
<dbReference type="PANTHER" id="PTHR46394:SF1">
    <property type="entry name" value="PNPLA DOMAIN-CONTAINING PROTEIN"/>
    <property type="match status" value="1"/>
</dbReference>
<dbReference type="Pfam" id="PF01734">
    <property type="entry name" value="Patatin"/>
    <property type="match status" value="1"/>
</dbReference>
<evidence type="ECO:0000256" key="2">
    <source>
        <dbReference type="PROSITE-ProRule" id="PRU01161"/>
    </source>
</evidence>
<reference evidence="4 5" key="1">
    <citation type="submission" date="2016-10" db="EMBL/GenBank/DDBJ databases">
        <authorList>
            <person name="de Groot N.N."/>
        </authorList>
    </citation>
    <scope>NUCLEOTIDE SEQUENCE [LARGE SCALE GENOMIC DNA]</scope>
    <source>
        <strain evidence="4 5">DSM 46701</strain>
    </source>
</reference>
<dbReference type="InterPro" id="IPR002641">
    <property type="entry name" value="PNPLA_dom"/>
</dbReference>
<dbReference type="SUPFAM" id="SSF52151">
    <property type="entry name" value="FabD/lysophospholipase-like"/>
    <property type="match status" value="1"/>
</dbReference>
<keyword evidence="5" id="KW-1185">Reference proteome</keyword>
<feature type="short sequence motif" description="GXGXXG" evidence="2">
    <location>
        <begin position="9"/>
        <end position="14"/>
    </location>
</feature>
<dbReference type="InterPro" id="IPR052580">
    <property type="entry name" value="Lipid_Hydrolase"/>
</dbReference>
<proteinExistence type="predicted"/>
<gene>
    <name evidence="4" type="ORF">SAMN05444955_107209</name>
</gene>
<accession>A0A1H8EWH0</accession>
<dbReference type="PROSITE" id="PS51635">
    <property type="entry name" value="PNPLA"/>
    <property type="match status" value="1"/>
</dbReference>
<feature type="short sequence motif" description="DGA/G" evidence="2">
    <location>
        <begin position="186"/>
        <end position="188"/>
    </location>
</feature>
<dbReference type="Proteomes" id="UP000199695">
    <property type="component" value="Unassembled WGS sequence"/>
</dbReference>
<evidence type="ECO:0000259" key="3">
    <source>
        <dbReference type="PROSITE" id="PS51635"/>
    </source>
</evidence>
<dbReference type="CDD" id="cd07207">
    <property type="entry name" value="Pat_ExoU_VipD_like"/>
    <property type="match status" value="1"/>
</dbReference>
<dbReference type="GO" id="GO:0016042">
    <property type="term" value="P:lipid catabolic process"/>
    <property type="evidence" value="ECO:0007669"/>
    <property type="project" value="UniProtKB-UniRule"/>
</dbReference>
<evidence type="ECO:0000313" key="5">
    <source>
        <dbReference type="Proteomes" id="UP000199695"/>
    </source>
</evidence>
<dbReference type="Gene3D" id="3.40.1090.10">
    <property type="entry name" value="Cytosolic phospholipase A2 catalytic domain"/>
    <property type="match status" value="2"/>
</dbReference>
<keyword evidence="2" id="KW-0378">Hydrolase</keyword>
<evidence type="ECO:0000256" key="1">
    <source>
        <dbReference type="ARBA" id="ARBA00023098"/>
    </source>
</evidence>
<dbReference type="OrthoDB" id="9770965at2"/>
<organism evidence="4 5">
    <name type="scientific">Lihuaxuella thermophila</name>
    <dbReference type="NCBI Taxonomy" id="1173111"/>
    <lineage>
        <taxon>Bacteria</taxon>
        <taxon>Bacillati</taxon>
        <taxon>Bacillota</taxon>
        <taxon>Bacilli</taxon>
        <taxon>Bacillales</taxon>
        <taxon>Thermoactinomycetaceae</taxon>
        <taxon>Lihuaxuella</taxon>
    </lineage>
</organism>